<dbReference type="Proteomes" id="UP000823775">
    <property type="component" value="Unassembled WGS sequence"/>
</dbReference>
<keyword evidence="2" id="KW-1185">Reference proteome</keyword>
<accession>A0ABS8S853</accession>
<gene>
    <name evidence="1" type="ORF">HAX54_026746</name>
</gene>
<sequence>MLLIGLCSLLNRSQKDNNSLPKNAIVLALSSYMSRVSDLSLFHHKTNPFRTHLKSACQADVHKFSVDSARLLNCALR</sequence>
<evidence type="ECO:0000313" key="2">
    <source>
        <dbReference type="Proteomes" id="UP000823775"/>
    </source>
</evidence>
<name>A0ABS8S853_DATST</name>
<organism evidence="1 2">
    <name type="scientific">Datura stramonium</name>
    <name type="common">Jimsonweed</name>
    <name type="synonym">Common thornapple</name>
    <dbReference type="NCBI Taxonomy" id="4076"/>
    <lineage>
        <taxon>Eukaryota</taxon>
        <taxon>Viridiplantae</taxon>
        <taxon>Streptophyta</taxon>
        <taxon>Embryophyta</taxon>
        <taxon>Tracheophyta</taxon>
        <taxon>Spermatophyta</taxon>
        <taxon>Magnoliopsida</taxon>
        <taxon>eudicotyledons</taxon>
        <taxon>Gunneridae</taxon>
        <taxon>Pentapetalae</taxon>
        <taxon>asterids</taxon>
        <taxon>lamiids</taxon>
        <taxon>Solanales</taxon>
        <taxon>Solanaceae</taxon>
        <taxon>Solanoideae</taxon>
        <taxon>Datureae</taxon>
        <taxon>Datura</taxon>
    </lineage>
</organism>
<reference evidence="1 2" key="1">
    <citation type="journal article" date="2021" name="BMC Genomics">
        <title>Datura genome reveals duplications of psychoactive alkaloid biosynthetic genes and high mutation rate following tissue culture.</title>
        <authorList>
            <person name="Rajewski A."/>
            <person name="Carter-House D."/>
            <person name="Stajich J."/>
            <person name="Litt A."/>
        </authorList>
    </citation>
    <scope>NUCLEOTIDE SEQUENCE [LARGE SCALE GENOMIC DNA]</scope>
    <source>
        <strain evidence="1">AR-01</strain>
    </source>
</reference>
<comment type="caution">
    <text evidence="1">The sequence shown here is derived from an EMBL/GenBank/DDBJ whole genome shotgun (WGS) entry which is preliminary data.</text>
</comment>
<dbReference type="EMBL" id="JACEIK010000325">
    <property type="protein sequence ID" value="MCD7455017.1"/>
    <property type="molecule type" value="Genomic_DNA"/>
</dbReference>
<protein>
    <submittedName>
        <fullName evidence="1">Uncharacterized protein</fullName>
    </submittedName>
</protein>
<evidence type="ECO:0000313" key="1">
    <source>
        <dbReference type="EMBL" id="MCD7455017.1"/>
    </source>
</evidence>
<proteinExistence type="predicted"/>